<gene>
    <name evidence="1" type="ORF">GCM10022207_75230</name>
</gene>
<dbReference type="Proteomes" id="UP001501563">
    <property type="component" value="Unassembled WGS sequence"/>
</dbReference>
<dbReference type="EMBL" id="BAAAZA010000035">
    <property type="protein sequence ID" value="GAA3895935.1"/>
    <property type="molecule type" value="Genomic_DNA"/>
</dbReference>
<evidence type="ECO:0000313" key="1">
    <source>
        <dbReference type="EMBL" id="GAA3895935.1"/>
    </source>
</evidence>
<sequence length="94" mass="9824">MCAVRHRGWIRSAVDVNPDGAATTTTVVCPPGEKAISGGYELRNRALNVYAVGRTSAGCDIRNAWFISVANPTPTVQTASAVVHCSPNAADDVP</sequence>
<organism evidence="1 2">
    <name type="scientific">Streptomyces lannensis</name>
    <dbReference type="NCBI Taxonomy" id="766498"/>
    <lineage>
        <taxon>Bacteria</taxon>
        <taxon>Bacillati</taxon>
        <taxon>Actinomycetota</taxon>
        <taxon>Actinomycetes</taxon>
        <taxon>Kitasatosporales</taxon>
        <taxon>Streptomycetaceae</taxon>
        <taxon>Streptomyces</taxon>
    </lineage>
</organism>
<accession>A0ABP7L827</accession>
<reference evidence="2" key="1">
    <citation type="journal article" date="2019" name="Int. J. Syst. Evol. Microbiol.">
        <title>The Global Catalogue of Microorganisms (GCM) 10K type strain sequencing project: providing services to taxonomists for standard genome sequencing and annotation.</title>
        <authorList>
            <consortium name="The Broad Institute Genomics Platform"/>
            <consortium name="The Broad Institute Genome Sequencing Center for Infectious Disease"/>
            <person name="Wu L."/>
            <person name="Ma J."/>
        </authorList>
    </citation>
    <scope>NUCLEOTIDE SEQUENCE [LARGE SCALE GENOMIC DNA]</scope>
    <source>
        <strain evidence="2">JCM 16578</strain>
    </source>
</reference>
<evidence type="ECO:0000313" key="2">
    <source>
        <dbReference type="Proteomes" id="UP001501563"/>
    </source>
</evidence>
<proteinExistence type="predicted"/>
<protein>
    <recommendedName>
        <fullName evidence="3">Secreted protein</fullName>
    </recommendedName>
</protein>
<evidence type="ECO:0008006" key="3">
    <source>
        <dbReference type="Google" id="ProtNLM"/>
    </source>
</evidence>
<comment type="caution">
    <text evidence="1">The sequence shown here is derived from an EMBL/GenBank/DDBJ whole genome shotgun (WGS) entry which is preliminary data.</text>
</comment>
<name>A0ABP7L827_9ACTN</name>
<keyword evidence="2" id="KW-1185">Reference proteome</keyword>